<dbReference type="Proteomes" id="UP000007100">
    <property type="component" value="Chromosome"/>
</dbReference>
<dbReference type="EMBL" id="AP012035">
    <property type="protein sequence ID" value="BAJ82295.1"/>
    <property type="molecule type" value="Genomic_DNA"/>
</dbReference>
<gene>
    <name evidence="1" type="ordered locus">ACMV_29480</name>
</gene>
<dbReference type="AlphaFoldDB" id="F0J4U8"/>
<organism evidence="1 2">
    <name type="scientific">Acidiphilium multivorum (strain DSM 11245 / JCM 8867 / NBRC 100883 / AIU 301)</name>
    <dbReference type="NCBI Taxonomy" id="926570"/>
    <lineage>
        <taxon>Bacteria</taxon>
        <taxon>Pseudomonadati</taxon>
        <taxon>Pseudomonadota</taxon>
        <taxon>Alphaproteobacteria</taxon>
        <taxon>Acetobacterales</taxon>
        <taxon>Acidocellaceae</taxon>
        <taxon>Acidiphilium</taxon>
    </lineage>
</organism>
<protein>
    <submittedName>
        <fullName evidence="1">Uncharacterized protein</fullName>
    </submittedName>
</protein>
<evidence type="ECO:0000313" key="1">
    <source>
        <dbReference type="EMBL" id="BAJ82295.1"/>
    </source>
</evidence>
<proteinExistence type="predicted"/>
<dbReference type="HOGENOM" id="CLU_2285309_0_0_5"/>
<dbReference type="KEGG" id="amv:ACMV_29480"/>
<name>F0J4U8_ACIMA</name>
<sequence>MFHARMLDVTVDHMAHRGAVLDDVARDDVMIDDMADGGAVDRLMPVDDMVDGGVAHRFVVVDDVAHGRFHSVDDARGSGMFRLCMADMREKEGNENAAAKP</sequence>
<keyword evidence="2" id="KW-1185">Reference proteome</keyword>
<reference evidence="1 2" key="1">
    <citation type="submission" date="2010-12" db="EMBL/GenBank/DDBJ databases">
        <title>Whole genome sequence of Acidiphilium multivorum AIU301.</title>
        <authorList>
            <person name="Narita-Yamada S."/>
            <person name="Nakamura S."/>
            <person name="Ito N."/>
            <person name="Takarada H."/>
            <person name="Katano Y."/>
            <person name="Nakazawa H."/>
            <person name="Hosoyama A."/>
            <person name="Yamada R."/>
            <person name="Fujita N."/>
        </authorList>
    </citation>
    <scope>NUCLEOTIDE SEQUENCE [LARGE SCALE GENOMIC DNA]</scope>
    <source>
        <strain evidence="2">DSM 11245 / JCM 8867 / AIU301</strain>
    </source>
</reference>
<evidence type="ECO:0000313" key="2">
    <source>
        <dbReference type="Proteomes" id="UP000007100"/>
    </source>
</evidence>
<accession>F0J4U8</accession>